<proteinExistence type="predicted"/>
<reference evidence="2 3" key="1">
    <citation type="journal article" date="2019" name="ISME J.">
        <title>Isolation and characterization of a thermophilic sulfur- and iron-reducing thaumarchaeote from a terrestrial acidic hot spring.</title>
        <authorList>
            <person name="Kato S."/>
            <person name="Itoh T."/>
            <person name="Yuki M."/>
            <person name="Nagamori M."/>
            <person name="Ohnishi M."/>
            <person name="Uematsu K."/>
            <person name="Suzuki K."/>
            <person name="Takashina T."/>
            <person name="Ohkuma M."/>
        </authorList>
    </citation>
    <scope>NUCLEOTIDE SEQUENCE [LARGE SCALE GENOMIC DNA]</scope>
    <source>
        <strain evidence="2 3">NAS-02</strain>
    </source>
</reference>
<feature type="domain" description="Siroheme decarboxylase AsnC-like ligand binding" evidence="1">
    <location>
        <begin position="58"/>
        <end position="135"/>
    </location>
</feature>
<feature type="domain" description="Siroheme decarboxylase AsnC-like ligand binding" evidence="1">
    <location>
        <begin position="224"/>
        <end position="301"/>
    </location>
</feature>
<protein>
    <submittedName>
        <fullName evidence="2">Heme biosynthesis protein related to NirD and NirG</fullName>
    </submittedName>
</protein>
<dbReference type="PANTHER" id="PTHR43413">
    <property type="entry name" value="TRANSCRIPTIONAL REGULATOR, ASNC FAMILY"/>
    <property type="match status" value="1"/>
</dbReference>
<dbReference type="EMBL" id="AP018732">
    <property type="protein sequence ID" value="BBE41472.1"/>
    <property type="molecule type" value="Genomic_DNA"/>
</dbReference>
<dbReference type="AlphaFoldDB" id="A0A4P2VCH4"/>
<dbReference type="Gene3D" id="3.30.70.3460">
    <property type="match status" value="2"/>
</dbReference>
<dbReference type="PANTHER" id="PTHR43413:SF1">
    <property type="entry name" value="SIROHEME DECARBOXYLASE NIRL SUBUNIT"/>
    <property type="match status" value="1"/>
</dbReference>
<gene>
    <name evidence="2" type="ORF">NAS2_0058</name>
</gene>
<accession>A0A4P2VCH4</accession>
<name>A0A4P2VCH4_9ARCH</name>
<keyword evidence="3" id="KW-1185">Reference proteome</keyword>
<dbReference type="Gene3D" id="1.10.10.2890">
    <property type="match status" value="1"/>
</dbReference>
<organism evidence="2 3">
    <name type="scientific">Conexivisphaera calida</name>
    <dbReference type="NCBI Taxonomy" id="1874277"/>
    <lineage>
        <taxon>Archaea</taxon>
        <taxon>Nitrososphaerota</taxon>
        <taxon>Conexivisphaeria</taxon>
        <taxon>Conexivisphaerales</taxon>
        <taxon>Conexivisphaeraceae</taxon>
        <taxon>Conexivisphaera</taxon>
    </lineage>
</organism>
<dbReference type="InterPro" id="IPR050684">
    <property type="entry name" value="HTH-Siroheme_Decarb"/>
</dbReference>
<sequence>MLNALQYDSKPVAEPFDVAATALGIDVDRLIREARRFEDAGIMRRFGVSFNSAAFGGASALVLAAVPPERAMEYAEAISSHGRSKHSYVRSFPEYNLWFTYRATGADALRKEVHSLLSSLDVRDWVILRTSRVYKLSVKYDLERGTSWASPGMLRPDPPKLAELGIDRELTKELENLPVSRRPFRELAVDSGETEEGLLDLVDELFSRGVAADFGAVLEPEPVGMRYNAVVMGHGGERECEAIAGRIPEATHVVLREPVDGSWDLRTYFVVHSRDRADSESIVDRAAKIAGMGKYNVAYSEGGFTV</sequence>
<dbReference type="Proteomes" id="UP000509448">
    <property type="component" value="Chromosome"/>
</dbReference>
<dbReference type="Pfam" id="PF17805">
    <property type="entry name" value="AsnC_trans_reg2"/>
    <property type="match status" value="2"/>
</dbReference>
<dbReference type="InterPro" id="IPR040523">
    <property type="entry name" value="AsnC_trans_reg2"/>
</dbReference>
<dbReference type="KEGG" id="ccai:NAS2_0058"/>
<evidence type="ECO:0000313" key="3">
    <source>
        <dbReference type="Proteomes" id="UP000509448"/>
    </source>
</evidence>
<evidence type="ECO:0000313" key="2">
    <source>
        <dbReference type="EMBL" id="BBE41472.1"/>
    </source>
</evidence>
<evidence type="ECO:0000259" key="1">
    <source>
        <dbReference type="Pfam" id="PF17805"/>
    </source>
</evidence>